<proteinExistence type="predicted"/>
<evidence type="ECO:0000313" key="3">
    <source>
        <dbReference type="EMBL" id="HIU58098.1"/>
    </source>
</evidence>
<dbReference type="Pfam" id="PF07179">
    <property type="entry name" value="SseB"/>
    <property type="match status" value="1"/>
</dbReference>
<dbReference type="EMBL" id="DVNB01000100">
    <property type="protein sequence ID" value="HIU58098.1"/>
    <property type="molecule type" value="Genomic_DNA"/>
</dbReference>
<accession>A0A9D1MDH6</accession>
<feature type="region of interest" description="Disordered" evidence="1">
    <location>
        <begin position="1"/>
        <end position="72"/>
    </location>
</feature>
<name>A0A9D1MDH6_9FIRM</name>
<evidence type="ECO:0000256" key="1">
    <source>
        <dbReference type="SAM" id="MobiDB-lite"/>
    </source>
</evidence>
<gene>
    <name evidence="3" type="ORF">IAA61_09865</name>
</gene>
<reference evidence="3" key="1">
    <citation type="submission" date="2020-10" db="EMBL/GenBank/DDBJ databases">
        <authorList>
            <person name="Gilroy R."/>
        </authorList>
    </citation>
    <scope>NUCLEOTIDE SEQUENCE</scope>
    <source>
        <strain evidence="3">USAMLcec3-3695</strain>
    </source>
</reference>
<feature type="compositionally biased region" description="Low complexity" evidence="1">
    <location>
        <begin position="47"/>
        <end position="62"/>
    </location>
</feature>
<dbReference type="AlphaFoldDB" id="A0A9D1MDH6"/>
<sequence>MALFGKKKKGEAEETVDEVKAESSAESSTLDLIKETMEEAREERHAQLQQEAAEAAGTAEQQSAPAQGMPTAEEIRQAQEVLARAQQAQGSQIPSGAKVGINAPINMENLKAVIRKFQQDKSQENLKLVMECLQKPQTLVCVPAQIITSKENQEKMKQGGQVKLEGPIHINPVLLTDNTGKKVFPIFSGEDEIPEDLRKKTPKVNMPLGQCLNIMKGMKDVDTFALNPYSANIRIGVNIEQKKAQ</sequence>
<feature type="compositionally biased region" description="Basic and acidic residues" evidence="1">
    <location>
        <begin position="32"/>
        <end position="46"/>
    </location>
</feature>
<protein>
    <submittedName>
        <fullName evidence="3">SseB family protein</fullName>
    </submittedName>
</protein>
<evidence type="ECO:0000259" key="2">
    <source>
        <dbReference type="Pfam" id="PF07179"/>
    </source>
</evidence>
<reference evidence="3" key="2">
    <citation type="journal article" date="2021" name="PeerJ">
        <title>Extensive microbial diversity within the chicken gut microbiome revealed by metagenomics and culture.</title>
        <authorList>
            <person name="Gilroy R."/>
            <person name="Ravi A."/>
            <person name="Getino M."/>
            <person name="Pursley I."/>
            <person name="Horton D.L."/>
            <person name="Alikhan N.F."/>
            <person name="Baker D."/>
            <person name="Gharbi K."/>
            <person name="Hall N."/>
            <person name="Watson M."/>
            <person name="Adriaenssens E.M."/>
            <person name="Foster-Nyarko E."/>
            <person name="Jarju S."/>
            <person name="Secka A."/>
            <person name="Antonio M."/>
            <person name="Oren A."/>
            <person name="Chaudhuri R.R."/>
            <person name="La Ragione R."/>
            <person name="Hildebrand F."/>
            <person name="Pallen M.J."/>
        </authorList>
    </citation>
    <scope>NUCLEOTIDE SEQUENCE</scope>
    <source>
        <strain evidence="3">USAMLcec3-3695</strain>
    </source>
</reference>
<feature type="domain" description="SseB protein N-terminal" evidence="2">
    <location>
        <begin position="110"/>
        <end position="231"/>
    </location>
</feature>
<evidence type="ECO:0000313" key="4">
    <source>
        <dbReference type="Proteomes" id="UP000824109"/>
    </source>
</evidence>
<comment type="caution">
    <text evidence="3">The sequence shown here is derived from an EMBL/GenBank/DDBJ whole genome shotgun (WGS) entry which is preliminary data.</text>
</comment>
<organism evidence="3 4">
    <name type="scientific">Candidatus Ornithomonoglobus merdipullorum</name>
    <dbReference type="NCBI Taxonomy" id="2840895"/>
    <lineage>
        <taxon>Bacteria</taxon>
        <taxon>Bacillati</taxon>
        <taxon>Bacillota</taxon>
        <taxon>Clostridia</taxon>
        <taxon>Candidatus Ornithomonoglobus</taxon>
    </lineage>
</organism>
<dbReference type="InterPro" id="IPR009839">
    <property type="entry name" value="SseB_N"/>
</dbReference>
<dbReference type="Proteomes" id="UP000824109">
    <property type="component" value="Unassembled WGS sequence"/>
</dbReference>